<comment type="caution">
    <text evidence="2">The sequence shown here is derived from an EMBL/GenBank/DDBJ whole genome shotgun (WGS) entry which is preliminary data.</text>
</comment>
<feature type="signal peptide" evidence="1">
    <location>
        <begin position="1"/>
        <end position="15"/>
    </location>
</feature>
<gene>
    <name evidence="2" type="ORF">CHS0354_025654</name>
</gene>
<accession>A0AAE0RYR4</accession>
<dbReference type="EMBL" id="JAEAOA010001525">
    <property type="protein sequence ID" value="KAK3582048.1"/>
    <property type="molecule type" value="Genomic_DNA"/>
</dbReference>
<dbReference type="AlphaFoldDB" id="A0AAE0RYR4"/>
<organism evidence="2 3">
    <name type="scientific">Potamilus streckersoni</name>
    <dbReference type="NCBI Taxonomy" id="2493646"/>
    <lineage>
        <taxon>Eukaryota</taxon>
        <taxon>Metazoa</taxon>
        <taxon>Spiralia</taxon>
        <taxon>Lophotrochozoa</taxon>
        <taxon>Mollusca</taxon>
        <taxon>Bivalvia</taxon>
        <taxon>Autobranchia</taxon>
        <taxon>Heteroconchia</taxon>
        <taxon>Palaeoheterodonta</taxon>
        <taxon>Unionida</taxon>
        <taxon>Unionoidea</taxon>
        <taxon>Unionidae</taxon>
        <taxon>Ambleminae</taxon>
        <taxon>Lampsilini</taxon>
        <taxon>Potamilus</taxon>
    </lineage>
</organism>
<name>A0AAE0RYR4_9BIVA</name>
<evidence type="ECO:0000313" key="2">
    <source>
        <dbReference type="EMBL" id="KAK3582048.1"/>
    </source>
</evidence>
<reference evidence="2" key="3">
    <citation type="submission" date="2023-05" db="EMBL/GenBank/DDBJ databases">
        <authorList>
            <person name="Smith C.H."/>
        </authorList>
    </citation>
    <scope>NUCLEOTIDE SEQUENCE</scope>
    <source>
        <strain evidence="2">CHS0354</strain>
        <tissue evidence="2">Mantle</tissue>
    </source>
</reference>
<reference evidence="2" key="2">
    <citation type="journal article" date="2021" name="Genome Biol. Evol.">
        <title>Developing a high-quality reference genome for a parasitic bivalve with doubly uniparental inheritance (Bivalvia: Unionida).</title>
        <authorList>
            <person name="Smith C.H."/>
        </authorList>
    </citation>
    <scope>NUCLEOTIDE SEQUENCE</scope>
    <source>
        <strain evidence="2">CHS0354</strain>
        <tissue evidence="2">Mantle</tissue>
    </source>
</reference>
<feature type="chain" id="PRO_5042240794" evidence="1">
    <location>
        <begin position="16"/>
        <end position="685"/>
    </location>
</feature>
<dbReference type="Proteomes" id="UP001195483">
    <property type="component" value="Unassembled WGS sequence"/>
</dbReference>
<keyword evidence="1" id="KW-0732">Signal</keyword>
<protein>
    <submittedName>
        <fullName evidence="2">Uncharacterized protein</fullName>
    </submittedName>
</protein>
<proteinExistence type="predicted"/>
<keyword evidence="3" id="KW-1185">Reference proteome</keyword>
<sequence length="685" mass="78392">MKVLVLLSLFWRVKCDTHVNASIAEEQRIAALENMVASLSHQLMAQQLFAEERIRSEGNSGVKQLRHNRDGTKSYYGETHTGSSVNAIHDHSNYDRTCGMGEVQAVLNGVEFRTRHNDYKLGMPDTKSKTYNKMVDIPFPPVPPSVLSKHNVSEQVIELREYFRAFQKQDTHIRDWVPYFKPVLCYMEAGWTTNTQTLDEPFKSDRHFIDAASWMELQEKIRYTAYTGGKIQSENHSNLPTTIINVTKDGIPVFAQWNYRIACHPIKRYLGLKHLRLVDDIGVRMMLRLNMTQFGTHRAARFSVSPIENPSFNGNDGYGNFKDTSFRYGLLDQLMSEIPGKDNYQAHIEDNTFGLEHYDIQHKNNTKLNAGYYHRWFKVARNGGMGITVRHRGFSDQNLFTAHTTQTNIAEMSVQDCNFDSHLLESVCQTYKKRVTYAIPLEIIWLTPLSSWNPYDLEMNGQDPHKIVMQGGRTGGLTADKAYNGTSLSNYYLTPAEFFQGGEVGRDPADTAKDIVGVLDKHGEVKHVVPSGIRIFTPHIPGVGKFRLRYPIVPIHAEGNSMYKEVEALKALMMEFDQYSYILTHKPVLPEPSGHLPMITLRVPYTSKTPPGGHSHDVYLSAEDKHALMASENNTLHIVTTEQKGHRHELLISYDRRHYNYKMITCDHKAHCSDDHQLYLYEVPY</sequence>
<evidence type="ECO:0000313" key="3">
    <source>
        <dbReference type="Proteomes" id="UP001195483"/>
    </source>
</evidence>
<reference evidence="2" key="1">
    <citation type="journal article" date="2021" name="Genome Biol. Evol.">
        <title>A High-Quality Reference Genome for a Parasitic Bivalve with Doubly Uniparental Inheritance (Bivalvia: Unionida).</title>
        <authorList>
            <person name="Smith C.H."/>
        </authorList>
    </citation>
    <scope>NUCLEOTIDE SEQUENCE</scope>
    <source>
        <strain evidence="2">CHS0354</strain>
    </source>
</reference>
<evidence type="ECO:0000256" key="1">
    <source>
        <dbReference type="SAM" id="SignalP"/>
    </source>
</evidence>